<comment type="caution">
    <text evidence="1">The sequence shown here is derived from an EMBL/GenBank/DDBJ whole genome shotgun (WGS) entry which is preliminary data.</text>
</comment>
<dbReference type="Proteomes" id="UP000272412">
    <property type="component" value="Unassembled WGS sequence"/>
</dbReference>
<dbReference type="OrthoDB" id="8606116at2"/>
<sequence length="183" mass="21109">MNSITTMQLVRAGIKLYPSHGYDGLTAEVISKNLNISPQTYESMFPDKDEFIKIMLQEFNACPLGRLSSDFAPQMPPIERFRQIVWRLAVALRCNLDWTHRMLLDGCLGVKIIRRALKIQNEIIALGLINLLRECYEGLEISELELQNRYEFLKGAVFLPLIITYRDEKMGYCRKISAAMYPT</sequence>
<reference evidence="1 2" key="1">
    <citation type="submission" date="2018-11" db="EMBL/GenBank/DDBJ databases">
        <title>Neisseria weixii sp. nov. isolated from the rectal contents of plateau pika (Ochotona cruzoniae).</title>
        <authorList>
            <person name="Zhang G."/>
        </authorList>
    </citation>
    <scope>NUCLEOTIDE SEQUENCE [LARGE SCALE GENOMIC DNA]</scope>
    <source>
        <strain evidence="1 2">10009</strain>
    </source>
</reference>
<evidence type="ECO:0000313" key="2">
    <source>
        <dbReference type="Proteomes" id="UP000272412"/>
    </source>
</evidence>
<evidence type="ECO:0000313" key="1">
    <source>
        <dbReference type="EMBL" id="RPD89730.1"/>
    </source>
</evidence>
<dbReference type="InterPro" id="IPR009057">
    <property type="entry name" value="Homeodomain-like_sf"/>
</dbReference>
<dbReference type="AlphaFoldDB" id="A0A3N4NCA2"/>
<gene>
    <name evidence="1" type="ORF">EGK74_02780</name>
</gene>
<organism evidence="1 2">
    <name type="scientific">Neisseria weixii</name>
    <dbReference type="NCBI Taxonomy" id="1853276"/>
    <lineage>
        <taxon>Bacteria</taxon>
        <taxon>Pseudomonadati</taxon>
        <taxon>Pseudomonadota</taxon>
        <taxon>Betaproteobacteria</taxon>
        <taxon>Neisseriales</taxon>
        <taxon>Neisseriaceae</taxon>
        <taxon>Neisseria</taxon>
    </lineage>
</organism>
<protein>
    <submittedName>
        <fullName evidence="1">TetR/AcrR family transcriptional regulator</fullName>
    </submittedName>
</protein>
<dbReference type="SUPFAM" id="SSF46689">
    <property type="entry name" value="Homeodomain-like"/>
    <property type="match status" value="1"/>
</dbReference>
<dbReference type="EMBL" id="RPFL01000005">
    <property type="protein sequence ID" value="RPD89730.1"/>
    <property type="molecule type" value="Genomic_DNA"/>
</dbReference>
<keyword evidence="2" id="KW-1185">Reference proteome</keyword>
<accession>A0A3N4NCA2</accession>
<proteinExistence type="predicted"/>
<dbReference type="RefSeq" id="WP_123803836.1">
    <property type="nucleotide sequence ID" value="NZ_RPFL01000005.1"/>
</dbReference>
<name>A0A3N4NCA2_9NEIS</name>
<dbReference type="Gene3D" id="1.10.357.10">
    <property type="entry name" value="Tetracycline Repressor, domain 2"/>
    <property type="match status" value="1"/>
</dbReference>